<evidence type="ECO:0000256" key="6">
    <source>
        <dbReference type="ARBA" id="ARBA00023008"/>
    </source>
</evidence>
<feature type="domain" description="Plastocyanin-like" evidence="11">
    <location>
        <begin position="504"/>
        <end position="623"/>
    </location>
</feature>
<dbReference type="InterPro" id="IPR008972">
    <property type="entry name" value="Cupredoxin"/>
</dbReference>
<evidence type="ECO:0000256" key="9">
    <source>
        <dbReference type="SAM" id="SignalP"/>
    </source>
</evidence>
<dbReference type="GO" id="GO:0016491">
    <property type="term" value="F:oxidoreductase activity"/>
    <property type="evidence" value="ECO:0007669"/>
    <property type="project" value="UniProtKB-KW"/>
</dbReference>
<comment type="similarity">
    <text evidence="1">Belongs to the multicopper oxidase family.</text>
</comment>
<dbReference type="InterPro" id="IPR011706">
    <property type="entry name" value="Cu-oxidase_C"/>
</dbReference>
<keyword evidence="7" id="KW-0406">Ion transport</keyword>
<keyword evidence="4 9" id="KW-0732">Signal</keyword>
<keyword evidence="14" id="KW-1185">Reference proteome</keyword>
<dbReference type="SUPFAM" id="SSF49503">
    <property type="entry name" value="Cupredoxins"/>
    <property type="match status" value="3"/>
</dbReference>
<evidence type="ECO:0000259" key="10">
    <source>
        <dbReference type="Pfam" id="PF00394"/>
    </source>
</evidence>
<keyword evidence="7" id="KW-0813">Transport</keyword>
<evidence type="ECO:0000256" key="2">
    <source>
        <dbReference type="ARBA" id="ARBA00022496"/>
    </source>
</evidence>
<evidence type="ECO:0000256" key="1">
    <source>
        <dbReference type="ARBA" id="ARBA00010609"/>
    </source>
</evidence>
<feature type="signal peptide" evidence="9">
    <location>
        <begin position="1"/>
        <end position="19"/>
    </location>
</feature>
<dbReference type="Proteomes" id="UP000094112">
    <property type="component" value="Unassembled WGS sequence"/>
</dbReference>
<dbReference type="Gene3D" id="2.60.40.420">
    <property type="entry name" value="Cupredoxins - blue copper proteins"/>
    <property type="match status" value="3"/>
</dbReference>
<name>A0A1E3NZV3_WICAA</name>
<dbReference type="InterPro" id="IPR002355">
    <property type="entry name" value="Cu_oxidase_Cu_BS"/>
</dbReference>
<dbReference type="InterPro" id="IPR033138">
    <property type="entry name" value="Cu_oxidase_CS"/>
</dbReference>
<evidence type="ECO:0000256" key="7">
    <source>
        <dbReference type="ARBA" id="ARBA00023065"/>
    </source>
</evidence>
<dbReference type="AlphaFoldDB" id="A0A1E3NZV3"/>
<evidence type="ECO:0000259" key="11">
    <source>
        <dbReference type="Pfam" id="PF07731"/>
    </source>
</evidence>
<dbReference type="GO" id="GO:0005507">
    <property type="term" value="F:copper ion binding"/>
    <property type="evidence" value="ECO:0007669"/>
    <property type="project" value="InterPro"/>
</dbReference>
<dbReference type="EMBL" id="KV454212">
    <property type="protein sequence ID" value="ODQ58544.1"/>
    <property type="molecule type" value="Genomic_DNA"/>
</dbReference>
<dbReference type="InterPro" id="IPR001117">
    <property type="entry name" value="Cu-oxidase_2nd"/>
</dbReference>
<reference evidence="13 14" key="1">
    <citation type="journal article" date="2016" name="Proc. Natl. Acad. Sci. U.S.A.">
        <title>Comparative genomics of biotechnologically important yeasts.</title>
        <authorList>
            <person name="Riley R."/>
            <person name="Haridas S."/>
            <person name="Wolfe K.H."/>
            <person name="Lopes M.R."/>
            <person name="Hittinger C.T."/>
            <person name="Goeker M."/>
            <person name="Salamov A.A."/>
            <person name="Wisecaver J.H."/>
            <person name="Long T.M."/>
            <person name="Calvey C.H."/>
            <person name="Aerts A.L."/>
            <person name="Barry K.W."/>
            <person name="Choi C."/>
            <person name="Clum A."/>
            <person name="Coughlan A.Y."/>
            <person name="Deshpande S."/>
            <person name="Douglass A.P."/>
            <person name="Hanson S.J."/>
            <person name="Klenk H.-P."/>
            <person name="LaButti K.M."/>
            <person name="Lapidus A."/>
            <person name="Lindquist E.A."/>
            <person name="Lipzen A.M."/>
            <person name="Meier-Kolthoff J.P."/>
            <person name="Ohm R.A."/>
            <person name="Otillar R.P."/>
            <person name="Pangilinan J.L."/>
            <person name="Peng Y."/>
            <person name="Rokas A."/>
            <person name="Rosa C.A."/>
            <person name="Scheuner C."/>
            <person name="Sibirny A.A."/>
            <person name="Slot J.C."/>
            <person name="Stielow J.B."/>
            <person name="Sun H."/>
            <person name="Kurtzman C.P."/>
            <person name="Blackwell M."/>
            <person name="Grigoriev I.V."/>
            <person name="Jeffries T.W."/>
        </authorList>
    </citation>
    <scope>NUCLEOTIDE SEQUENCE [LARGE SCALE GENOMIC DNA]</scope>
    <source>
        <strain evidence="14">ATCC 58044 / CBS 1984 / NCYC 433 / NRRL Y-366-8</strain>
    </source>
</reference>
<gene>
    <name evidence="13" type="ORF">WICANDRAFT_85545</name>
</gene>
<dbReference type="STRING" id="683960.A0A1E3NZV3"/>
<accession>A0A1E3NZV3</accession>
<keyword evidence="2" id="KW-0408">Iron</keyword>
<evidence type="ECO:0000256" key="3">
    <source>
        <dbReference type="ARBA" id="ARBA00022723"/>
    </source>
</evidence>
<proteinExistence type="inferred from homology"/>
<evidence type="ECO:0000256" key="4">
    <source>
        <dbReference type="ARBA" id="ARBA00022729"/>
    </source>
</evidence>
<keyword evidence="8" id="KW-0325">Glycoprotein</keyword>
<keyword evidence="3" id="KW-0479">Metal-binding</keyword>
<sequence length="657" mass="73670">MLTSFVLTSLIFLVNLVNSLPLDITFINPEDVIPQGANKIYYDWNVTVQTQNVEGLYRQLFLINGQSPGPTIEGDQGDWVVLKVKNFSPVPITIHFHGIHQKDTQFSDGTAGVTQWPILSGDSFVYVINLKQYGLYWYHNHYRGYANDGLVGPIYIRPNSSVSRPYNEITSNEDDLKLLNSLEKQPQLLLFSDLFKETYDAVASKMFDFGMDPTCVRSFLTNGKARHQCYDKQLLQNEAFATKTSKLQKMLKTNDTIHVDDYGCLDLQKMNGFTSIDYDKDLLEFPGFNNNDCKNSTTDREVLYTKNQSYIMLNLLNFGGEFSKMLSIDDHNITVIAVDGTFVKPITGQQVFLPIGQRVTAIVETDPSKHENIKTPFAIRTACHDMPQIIEGLALLMYVEKNGKQDIQKIDYPSNGEMYQNRGAELLSKAFKLVDPRYIPPFDQSLKPPSGPADKTIYLYLNRLGATSFSIVDNKTMSGGMELDYPSLYLIANDSTRSVNLSETISPAFIDQGISKGDVVDIIYQNSPIADHPMHLHGHTFWTIGYNDSASVFPYKSVEEALNDGRADLFDFEQPSYVDNLSITTGGYAITRMIADNPGAWMIHCHIQTHLAAGMGAVLISAKEDIPDLPSSLFNQAHVDYNSMVSQSPSELNVTLV</sequence>
<evidence type="ECO:0000313" key="14">
    <source>
        <dbReference type="Proteomes" id="UP000094112"/>
    </source>
</evidence>
<feature type="domain" description="Plastocyanin-like" evidence="10">
    <location>
        <begin position="191"/>
        <end position="367"/>
    </location>
</feature>
<dbReference type="PANTHER" id="PTHR11709">
    <property type="entry name" value="MULTI-COPPER OXIDASE"/>
    <property type="match status" value="1"/>
</dbReference>
<dbReference type="RefSeq" id="XP_019037751.1">
    <property type="nucleotide sequence ID" value="XM_019185908.1"/>
</dbReference>
<dbReference type="GO" id="GO:0006826">
    <property type="term" value="P:iron ion transport"/>
    <property type="evidence" value="ECO:0007669"/>
    <property type="project" value="UniProtKB-KW"/>
</dbReference>
<feature type="chain" id="PRO_5009133584" description="Multicopper oxidase" evidence="9">
    <location>
        <begin position="20"/>
        <end position="657"/>
    </location>
</feature>
<dbReference type="PROSITE" id="PS00079">
    <property type="entry name" value="MULTICOPPER_OXIDASE1"/>
    <property type="match status" value="1"/>
</dbReference>
<dbReference type="OrthoDB" id="2121828at2759"/>
<dbReference type="InterPro" id="IPR011707">
    <property type="entry name" value="Cu-oxidase-like_N"/>
</dbReference>
<evidence type="ECO:0000256" key="5">
    <source>
        <dbReference type="ARBA" id="ARBA00023002"/>
    </source>
</evidence>
<organism evidence="13 14">
    <name type="scientific">Wickerhamomyces anomalus (strain ATCC 58044 / CBS 1984 / NCYC 433 / NRRL Y-366-8)</name>
    <name type="common">Yeast</name>
    <name type="synonym">Hansenula anomala</name>
    <dbReference type="NCBI Taxonomy" id="683960"/>
    <lineage>
        <taxon>Eukaryota</taxon>
        <taxon>Fungi</taxon>
        <taxon>Dikarya</taxon>
        <taxon>Ascomycota</taxon>
        <taxon>Saccharomycotina</taxon>
        <taxon>Saccharomycetes</taxon>
        <taxon>Phaffomycetales</taxon>
        <taxon>Wickerhamomycetaceae</taxon>
        <taxon>Wickerhamomyces</taxon>
    </lineage>
</organism>
<feature type="domain" description="Plastocyanin-like" evidence="12">
    <location>
        <begin position="47"/>
        <end position="160"/>
    </location>
</feature>
<dbReference type="Pfam" id="PF07732">
    <property type="entry name" value="Cu-oxidase_3"/>
    <property type="match status" value="1"/>
</dbReference>
<evidence type="ECO:0000259" key="12">
    <source>
        <dbReference type="Pfam" id="PF07732"/>
    </source>
</evidence>
<keyword evidence="5" id="KW-0560">Oxidoreductase</keyword>
<evidence type="ECO:0000256" key="8">
    <source>
        <dbReference type="ARBA" id="ARBA00023180"/>
    </source>
</evidence>
<evidence type="ECO:0008006" key="15">
    <source>
        <dbReference type="Google" id="ProtNLM"/>
    </source>
</evidence>
<dbReference type="Pfam" id="PF00394">
    <property type="entry name" value="Cu-oxidase"/>
    <property type="match status" value="1"/>
</dbReference>
<evidence type="ECO:0000313" key="13">
    <source>
        <dbReference type="EMBL" id="ODQ58544.1"/>
    </source>
</evidence>
<dbReference type="CDD" id="cd13850">
    <property type="entry name" value="CuRO_1_Abr2_like"/>
    <property type="match status" value="1"/>
</dbReference>
<dbReference type="GeneID" id="30203154"/>
<dbReference type="PANTHER" id="PTHR11709:SF488">
    <property type="entry name" value="LACCASE-RELATED"/>
    <property type="match status" value="1"/>
</dbReference>
<dbReference type="PROSITE" id="PS00080">
    <property type="entry name" value="MULTICOPPER_OXIDASE2"/>
    <property type="match status" value="1"/>
</dbReference>
<keyword evidence="6" id="KW-0186">Copper</keyword>
<protein>
    <recommendedName>
        <fullName evidence="15">Multicopper oxidase</fullName>
    </recommendedName>
</protein>
<dbReference type="InterPro" id="IPR045087">
    <property type="entry name" value="Cu-oxidase_fam"/>
</dbReference>
<keyword evidence="2" id="KW-0410">Iron transport</keyword>
<dbReference type="Pfam" id="PF07731">
    <property type="entry name" value="Cu-oxidase_2"/>
    <property type="match status" value="1"/>
</dbReference>